<sequence length="49" mass="5577">MRKYVNFGAEIARKYGPTPIISLFPIWPTYCLNTIYAYAQTSYQAGALL</sequence>
<reference evidence="1" key="1">
    <citation type="journal article" date="2011" name="BMC Genomics">
        <title>Shotgun sequencing of Yersinia enterocolitica strain W22703 (biotype 2, serotype O:9): genomic evidence for oscillation between invertebrates and mammals.</title>
        <authorList>
            <person name="Fuchs T.M."/>
            <person name="Brandt K."/>
            <person name="Starke M."/>
            <person name="Rattei T."/>
        </authorList>
    </citation>
    <scope>NUCLEOTIDE SEQUENCE</scope>
</reference>
<accession>F4N6I6</accession>
<name>F4N6I6_YEREN</name>
<dbReference type="EMBL" id="FR718739">
    <property type="protein sequence ID" value="CBX73694.1"/>
    <property type="molecule type" value="Genomic_DNA"/>
</dbReference>
<proteinExistence type="predicted"/>
<evidence type="ECO:0000313" key="1">
    <source>
        <dbReference type="EMBL" id="CBX73694.1"/>
    </source>
</evidence>
<protein>
    <submittedName>
        <fullName evidence="1">Uncharacterized protein</fullName>
    </submittedName>
</protein>
<dbReference type="AlphaFoldDB" id="F4N6I6"/>
<gene>
    <name evidence="1" type="ORF">YEW_LB46910</name>
</gene>
<organism evidence="1">
    <name type="scientific">Yersinia enterocolitica W22703</name>
    <dbReference type="NCBI Taxonomy" id="913028"/>
    <lineage>
        <taxon>Bacteria</taxon>
        <taxon>Pseudomonadati</taxon>
        <taxon>Pseudomonadota</taxon>
        <taxon>Gammaproteobacteria</taxon>
        <taxon>Enterobacterales</taxon>
        <taxon>Yersiniaceae</taxon>
        <taxon>Yersinia</taxon>
    </lineage>
</organism>